<feature type="domain" description="MADS-box" evidence="6">
    <location>
        <begin position="1"/>
        <end position="47"/>
    </location>
</feature>
<dbReference type="PRINTS" id="PR00404">
    <property type="entry name" value="MADSDOMAIN"/>
</dbReference>
<dbReference type="InterPro" id="IPR033897">
    <property type="entry name" value="SRF-like_MADS-box"/>
</dbReference>
<comment type="subcellular location">
    <subcellularLocation>
        <location evidence="1">Nucleus</location>
    </subcellularLocation>
</comment>
<keyword evidence="3" id="KW-0238">DNA-binding</keyword>
<dbReference type="SUPFAM" id="SSF55455">
    <property type="entry name" value="SRF-like"/>
    <property type="match status" value="1"/>
</dbReference>
<comment type="caution">
    <text evidence="7">The sequence shown here is derived from an EMBL/GenBank/DDBJ whole genome shotgun (WGS) entry which is preliminary data.</text>
</comment>
<dbReference type="AlphaFoldDB" id="A0AAV6XJQ7"/>
<dbReference type="Pfam" id="PF00319">
    <property type="entry name" value="SRF-TF"/>
    <property type="match status" value="1"/>
</dbReference>
<dbReference type="InterPro" id="IPR002100">
    <property type="entry name" value="TF_MADSbox"/>
</dbReference>
<sequence>MTRKKIKHEQLPNGTKRNTIFRNRADGLLKKAKEFSILCGVETGIIIHTQEENNVVQWPSPEIFRGRLHKFLDFPDIERHRKMVVHAKYLEQVVSDERKNILKSQKKNELKEFHQLMNELIKGKNLNELDLYQLNVLRSHSAEFLKKLQKRDEELNKKQRSLPRLGTVTSAVAYAGTMAAETMLENMKRDAWFIETMFESQDVDGFMVFPPTSGGSTTTNCGVLSDNPMT</sequence>
<evidence type="ECO:0000256" key="1">
    <source>
        <dbReference type="ARBA" id="ARBA00004123"/>
    </source>
</evidence>
<gene>
    <name evidence="7" type="ORF">BUALT_Bualt07G0071600</name>
</gene>
<evidence type="ECO:0000256" key="5">
    <source>
        <dbReference type="ARBA" id="ARBA00023242"/>
    </source>
</evidence>
<evidence type="ECO:0000313" key="8">
    <source>
        <dbReference type="Proteomes" id="UP000826271"/>
    </source>
</evidence>
<dbReference type="GO" id="GO:0005634">
    <property type="term" value="C:nucleus"/>
    <property type="evidence" value="ECO:0007669"/>
    <property type="project" value="UniProtKB-SubCell"/>
</dbReference>
<dbReference type="Proteomes" id="UP000826271">
    <property type="component" value="Unassembled WGS sequence"/>
</dbReference>
<keyword evidence="4" id="KW-0804">Transcription</keyword>
<name>A0AAV6XJQ7_9LAMI</name>
<dbReference type="GO" id="GO:0000981">
    <property type="term" value="F:DNA-binding transcription factor activity, RNA polymerase II-specific"/>
    <property type="evidence" value="ECO:0007669"/>
    <property type="project" value="InterPro"/>
</dbReference>
<dbReference type="PROSITE" id="PS50066">
    <property type="entry name" value="MADS_BOX_2"/>
    <property type="match status" value="1"/>
</dbReference>
<keyword evidence="5" id="KW-0539">Nucleus</keyword>
<dbReference type="InterPro" id="IPR036879">
    <property type="entry name" value="TF_MADSbox_sf"/>
</dbReference>
<dbReference type="PANTHER" id="PTHR48019">
    <property type="entry name" value="SERUM RESPONSE FACTOR HOMOLOG"/>
    <property type="match status" value="1"/>
</dbReference>
<keyword evidence="2" id="KW-0805">Transcription regulation</keyword>
<dbReference type="EMBL" id="WHWC01000007">
    <property type="protein sequence ID" value="KAG8379275.1"/>
    <property type="molecule type" value="Genomic_DNA"/>
</dbReference>
<evidence type="ECO:0000259" key="6">
    <source>
        <dbReference type="PROSITE" id="PS50066"/>
    </source>
</evidence>
<dbReference type="CDD" id="cd00266">
    <property type="entry name" value="MADS_SRF_like"/>
    <property type="match status" value="1"/>
</dbReference>
<organism evidence="7 8">
    <name type="scientific">Buddleja alternifolia</name>
    <dbReference type="NCBI Taxonomy" id="168488"/>
    <lineage>
        <taxon>Eukaryota</taxon>
        <taxon>Viridiplantae</taxon>
        <taxon>Streptophyta</taxon>
        <taxon>Embryophyta</taxon>
        <taxon>Tracheophyta</taxon>
        <taxon>Spermatophyta</taxon>
        <taxon>Magnoliopsida</taxon>
        <taxon>eudicotyledons</taxon>
        <taxon>Gunneridae</taxon>
        <taxon>Pentapetalae</taxon>
        <taxon>asterids</taxon>
        <taxon>lamiids</taxon>
        <taxon>Lamiales</taxon>
        <taxon>Scrophulariaceae</taxon>
        <taxon>Buddlejeae</taxon>
        <taxon>Buddleja</taxon>
    </lineage>
</organism>
<dbReference type="Gene3D" id="3.40.1810.10">
    <property type="entry name" value="Transcription factor, MADS-box"/>
    <property type="match status" value="1"/>
</dbReference>
<dbReference type="GO" id="GO:0000987">
    <property type="term" value="F:cis-regulatory region sequence-specific DNA binding"/>
    <property type="evidence" value="ECO:0007669"/>
    <property type="project" value="InterPro"/>
</dbReference>
<protein>
    <recommendedName>
        <fullName evidence="6">MADS-box domain-containing protein</fullName>
    </recommendedName>
</protein>
<dbReference type="SMART" id="SM00432">
    <property type="entry name" value="MADS"/>
    <property type="match status" value="1"/>
</dbReference>
<dbReference type="GO" id="GO:0046983">
    <property type="term" value="F:protein dimerization activity"/>
    <property type="evidence" value="ECO:0007669"/>
    <property type="project" value="InterPro"/>
</dbReference>
<accession>A0AAV6XJQ7</accession>
<dbReference type="GO" id="GO:0045944">
    <property type="term" value="P:positive regulation of transcription by RNA polymerase II"/>
    <property type="evidence" value="ECO:0007669"/>
    <property type="project" value="InterPro"/>
</dbReference>
<evidence type="ECO:0000256" key="3">
    <source>
        <dbReference type="ARBA" id="ARBA00023125"/>
    </source>
</evidence>
<keyword evidence="8" id="KW-1185">Reference proteome</keyword>
<dbReference type="InterPro" id="IPR050142">
    <property type="entry name" value="MADS-box/MEF2_TF"/>
</dbReference>
<reference evidence="7" key="1">
    <citation type="submission" date="2019-10" db="EMBL/GenBank/DDBJ databases">
        <authorList>
            <person name="Zhang R."/>
            <person name="Pan Y."/>
            <person name="Wang J."/>
            <person name="Ma R."/>
            <person name="Yu S."/>
        </authorList>
    </citation>
    <scope>NUCLEOTIDE SEQUENCE</scope>
    <source>
        <strain evidence="7">LA-IB0</strain>
        <tissue evidence="7">Leaf</tissue>
    </source>
</reference>
<evidence type="ECO:0000313" key="7">
    <source>
        <dbReference type="EMBL" id="KAG8379275.1"/>
    </source>
</evidence>
<evidence type="ECO:0000256" key="2">
    <source>
        <dbReference type="ARBA" id="ARBA00023015"/>
    </source>
</evidence>
<proteinExistence type="predicted"/>
<evidence type="ECO:0000256" key="4">
    <source>
        <dbReference type="ARBA" id="ARBA00023163"/>
    </source>
</evidence>